<dbReference type="GO" id="GO:0009570">
    <property type="term" value="C:chloroplast stroma"/>
    <property type="evidence" value="ECO:0007669"/>
    <property type="project" value="TreeGrafter"/>
</dbReference>
<comment type="similarity">
    <text evidence="2">Belongs to the aerobic coproporphyrinogen-III oxidase family.</text>
</comment>
<evidence type="ECO:0000256" key="5">
    <source>
        <dbReference type="ARBA" id="ARBA00023002"/>
    </source>
</evidence>
<dbReference type="Pfam" id="PF01218">
    <property type="entry name" value="Coprogen_oxidas"/>
    <property type="match status" value="1"/>
</dbReference>
<feature type="region of interest" description="Disordered" evidence="8">
    <location>
        <begin position="61"/>
        <end position="87"/>
    </location>
</feature>
<dbReference type="Proteomes" id="UP000233837">
    <property type="component" value="Unassembled WGS sequence"/>
</dbReference>
<dbReference type="PRINTS" id="PR00073">
    <property type="entry name" value="COPRGNOXDASE"/>
</dbReference>
<proteinExistence type="inferred from homology"/>
<dbReference type="GO" id="GO:0006782">
    <property type="term" value="P:protoporphyrinogen IX biosynthetic process"/>
    <property type="evidence" value="ECO:0007669"/>
    <property type="project" value="UniProtKB-UniPathway"/>
</dbReference>
<reference evidence="9 10" key="1">
    <citation type="journal article" date="2016" name="Sci. Rep.">
        <title>The Dendrobium catenatum Lindl. genome sequence provides insights into polysaccharide synthase, floral development and adaptive evolution.</title>
        <authorList>
            <person name="Zhang G.Q."/>
            <person name="Xu Q."/>
            <person name="Bian C."/>
            <person name="Tsai W.C."/>
            <person name="Yeh C.M."/>
            <person name="Liu K.W."/>
            <person name="Yoshida K."/>
            <person name="Zhang L.S."/>
            <person name="Chang S.B."/>
            <person name="Chen F."/>
            <person name="Shi Y."/>
            <person name="Su Y.Y."/>
            <person name="Zhang Y.Q."/>
            <person name="Chen L.J."/>
            <person name="Yin Y."/>
            <person name="Lin M."/>
            <person name="Huang H."/>
            <person name="Deng H."/>
            <person name="Wang Z.W."/>
            <person name="Zhu S.L."/>
            <person name="Zhao X."/>
            <person name="Deng C."/>
            <person name="Niu S.C."/>
            <person name="Huang J."/>
            <person name="Wang M."/>
            <person name="Liu G.H."/>
            <person name="Yang H.J."/>
            <person name="Xiao X.J."/>
            <person name="Hsiao Y.Y."/>
            <person name="Wu W.L."/>
            <person name="Chen Y.Y."/>
            <person name="Mitsuda N."/>
            <person name="Ohme-Takagi M."/>
            <person name="Luo Y.B."/>
            <person name="Van de Peer Y."/>
            <person name="Liu Z.J."/>
        </authorList>
    </citation>
    <scope>NUCLEOTIDE SEQUENCE [LARGE SCALE GENOMIC DNA]</scope>
    <source>
        <tissue evidence="9">The whole plant</tissue>
    </source>
</reference>
<dbReference type="InterPro" id="IPR036406">
    <property type="entry name" value="Coprogen_oxidase_aer_sf"/>
</dbReference>
<comment type="pathway">
    <text evidence="1">Porphyrin-containing compound metabolism; protoporphyrin-IX biosynthesis; protoporphyrinogen-IX from coproporphyrinogen-III (O2 route): step 1/1.</text>
</comment>
<protein>
    <recommendedName>
        <fullName evidence="4">coproporphyrinogen oxidase</fullName>
        <ecNumber evidence="4">1.3.3.3</ecNumber>
    </recommendedName>
</protein>
<keyword evidence="10" id="KW-1185">Reference proteome</keyword>
<dbReference type="Gene3D" id="3.40.1500.10">
    <property type="entry name" value="Coproporphyrinogen III oxidase, aerobic"/>
    <property type="match status" value="1"/>
</dbReference>
<dbReference type="PANTHER" id="PTHR10755:SF0">
    <property type="entry name" value="OXYGEN-DEPENDENT COPROPORPHYRINOGEN-III OXIDASE, MITOCHONDRIAL"/>
    <property type="match status" value="1"/>
</dbReference>
<evidence type="ECO:0000256" key="6">
    <source>
        <dbReference type="ARBA" id="ARBA00023244"/>
    </source>
</evidence>
<dbReference type="UniPathway" id="UPA00251">
    <property type="reaction ID" value="UER00322"/>
</dbReference>
<dbReference type="EMBL" id="KZ501893">
    <property type="protein sequence ID" value="PKU87155.1"/>
    <property type="molecule type" value="Genomic_DNA"/>
</dbReference>
<keyword evidence="6" id="KW-0627">Porphyrin biosynthesis</keyword>
<dbReference type="AlphaFoldDB" id="A0A2I0XGW8"/>
<evidence type="ECO:0000256" key="2">
    <source>
        <dbReference type="ARBA" id="ARBA00010644"/>
    </source>
</evidence>
<evidence type="ECO:0000313" key="10">
    <source>
        <dbReference type="Proteomes" id="UP000233837"/>
    </source>
</evidence>
<comment type="catalytic activity">
    <reaction evidence="7">
        <text>coproporphyrinogen III + O2 + 2 H(+) = protoporphyrinogen IX + 2 CO2 + 2 H2O</text>
        <dbReference type="Rhea" id="RHEA:18257"/>
        <dbReference type="ChEBI" id="CHEBI:15377"/>
        <dbReference type="ChEBI" id="CHEBI:15378"/>
        <dbReference type="ChEBI" id="CHEBI:15379"/>
        <dbReference type="ChEBI" id="CHEBI:16526"/>
        <dbReference type="ChEBI" id="CHEBI:57307"/>
        <dbReference type="ChEBI" id="CHEBI:57309"/>
        <dbReference type="EC" id="1.3.3.3"/>
    </reaction>
</comment>
<evidence type="ECO:0000256" key="7">
    <source>
        <dbReference type="ARBA" id="ARBA00049102"/>
    </source>
</evidence>
<gene>
    <name evidence="9" type="primary">CPX</name>
    <name evidence="9" type="ORF">MA16_Dca006564</name>
</gene>
<evidence type="ECO:0000256" key="1">
    <source>
        <dbReference type="ARBA" id="ARBA00005168"/>
    </source>
</evidence>
<evidence type="ECO:0000256" key="8">
    <source>
        <dbReference type="SAM" id="MobiDB-lite"/>
    </source>
</evidence>
<dbReference type="STRING" id="906689.A0A2I0XGW8"/>
<organism evidence="9 10">
    <name type="scientific">Dendrobium catenatum</name>
    <dbReference type="NCBI Taxonomy" id="906689"/>
    <lineage>
        <taxon>Eukaryota</taxon>
        <taxon>Viridiplantae</taxon>
        <taxon>Streptophyta</taxon>
        <taxon>Embryophyta</taxon>
        <taxon>Tracheophyta</taxon>
        <taxon>Spermatophyta</taxon>
        <taxon>Magnoliopsida</taxon>
        <taxon>Liliopsida</taxon>
        <taxon>Asparagales</taxon>
        <taxon>Orchidaceae</taxon>
        <taxon>Epidendroideae</taxon>
        <taxon>Malaxideae</taxon>
        <taxon>Dendrobiinae</taxon>
        <taxon>Dendrobium</taxon>
    </lineage>
</organism>
<dbReference type="InterPro" id="IPR001260">
    <property type="entry name" value="Coprogen_oxidase_aer"/>
</dbReference>
<evidence type="ECO:0000256" key="3">
    <source>
        <dbReference type="ARBA" id="ARBA00011738"/>
    </source>
</evidence>
<keyword evidence="5" id="KW-0560">Oxidoreductase</keyword>
<comment type="subunit">
    <text evidence="3">Homodimer.</text>
</comment>
<sequence>MAKCISSSILFAPSSSSTRTLKPSPLHFQTPKRSLLSMLSPRPRNPFSVFIRATVAIEKETPENERPDTFLRATDDPHSSAAASPNSVRARFEKMIREAQDEVCAAIEAEDGVGKFTEDVWSRAGGGGGISRVLQEGGVWEKAGVNVSVVYGMMPPEAYRAAKGGDSLEKPGPVPFFAAGISSVCDFESHISLGLVWMKPRVFNLSGNIDGQLEDAVLVVEVEITQSAKEVSIAKEIQELLEKLSCAAISSRRGDKQFSFLQDVNIMGKDCLRTQVSLKGLPANSSTPYQNSDVKIHEVVREQLVRNNSSVEDKNKYSVIESLSVQEKRYSSEFITENMTTEKNLVDLNSKNMFAILQTVSDEDKADPSKANSLVERKLEELEENEKFVKDISDQMDLVENPVYGESKCESALGECLRVWKEFLQVEFLKG</sequence>
<dbReference type="SUPFAM" id="SSF102886">
    <property type="entry name" value="Coproporphyrinogen III oxidase"/>
    <property type="match status" value="1"/>
</dbReference>
<name>A0A2I0XGW8_9ASPA</name>
<feature type="compositionally biased region" description="Basic and acidic residues" evidence="8">
    <location>
        <begin position="61"/>
        <end position="78"/>
    </location>
</feature>
<evidence type="ECO:0000313" key="9">
    <source>
        <dbReference type="EMBL" id="PKU87155.1"/>
    </source>
</evidence>
<dbReference type="GO" id="GO:0004109">
    <property type="term" value="F:coproporphyrinogen oxidase activity"/>
    <property type="evidence" value="ECO:0007669"/>
    <property type="project" value="UniProtKB-EC"/>
</dbReference>
<reference evidence="9 10" key="2">
    <citation type="journal article" date="2017" name="Nature">
        <title>The Apostasia genome and the evolution of orchids.</title>
        <authorList>
            <person name="Zhang G.Q."/>
            <person name="Liu K.W."/>
            <person name="Li Z."/>
            <person name="Lohaus R."/>
            <person name="Hsiao Y.Y."/>
            <person name="Niu S.C."/>
            <person name="Wang J.Y."/>
            <person name="Lin Y.C."/>
            <person name="Xu Q."/>
            <person name="Chen L.J."/>
            <person name="Yoshida K."/>
            <person name="Fujiwara S."/>
            <person name="Wang Z.W."/>
            <person name="Zhang Y.Q."/>
            <person name="Mitsuda N."/>
            <person name="Wang M."/>
            <person name="Liu G.H."/>
            <person name="Pecoraro L."/>
            <person name="Huang H.X."/>
            <person name="Xiao X.J."/>
            <person name="Lin M."/>
            <person name="Wu X.Y."/>
            <person name="Wu W.L."/>
            <person name="Chen Y.Y."/>
            <person name="Chang S.B."/>
            <person name="Sakamoto S."/>
            <person name="Ohme-Takagi M."/>
            <person name="Yagi M."/>
            <person name="Zeng S.J."/>
            <person name="Shen C.Y."/>
            <person name="Yeh C.M."/>
            <person name="Luo Y.B."/>
            <person name="Tsai W.C."/>
            <person name="Van de Peer Y."/>
            <person name="Liu Z.J."/>
        </authorList>
    </citation>
    <scope>NUCLEOTIDE SEQUENCE [LARGE SCALE GENOMIC DNA]</scope>
    <source>
        <tissue evidence="9">The whole plant</tissue>
    </source>
</reference>
<dbReference type="EC" id="1.3.3.3" evidence="4"/>
<accession>A0A2I0XGW8</accession>
<evidence type="ECO:0000256" key="4">
    <source>
        <dbReference type="ARBA" id="ARBA00012869"/>
    </source>
</evidence>
<dbReference type="PANTHER" id="PTHR10755">
    <property type="entry name" value="COPROPORPHYRINOGEN III OXIDASE, MITOCHONDRIAL"/>
    <property type="match status" value="1"/>
</dbReference>